<feature type="repeat" description="NHL" evidence="3">
    <location>
        <begin position="483"/>
        <end position="511"/>
    </location>
</feature>
<dbReference type="SUPFAM" id="SSF57845">
    <property type="entry name" value="B-box zinc-binding domain"/>
    <property type="match status" value="1"/>
</dbReference>
<name>A0A8W8LTF9_MAGGI</name>
<dbReference type="EnsemblMetazoa" id="G29635.1">
    <property type="protein sequence ID" value="G29635.1:cds"/>
    <property type="gene ID" value="G29635"/>
</dbReference>
<dbReference type="CDD" id="cd19757">
    <property type="entry name" value="Bbox1"/>
    <property type="match status" value="1"/>
</dbReference>
<feature type="domain" description="B box-type" evidence="4">
    <location>
        <begin position="67"/>
        <end position="104"/>
    </location>
</feature>
<evidence type="ECO:0000256" key="1">
    <source>
        <dbReference type="ARBA" id="ARBA00022737"/>
    </source>
</evidence>
<evidence type="ECO:0000256" key="2">
    <source>
        <dbReference type="PROSITE-ProRule" id="PRU00024"/>
    </source>
</evidence>
<keyword evidence="1" id="KW-0677">Repeat</keyword>
<dbReference type="EnsemblMetazoa" id="G29635.5">
    <property type="protein sequence ID" value="G29635.5:cds"/>
    <property type="gene ID" value="G29635"/>
</dbReference>
<keyword evidence="2" id="KW-0863">Zinc-finger</keyword>
<reference evidence="5" key="1">
    <citation type="submission" date="2022-08" db="UniProtKB">
        <authorList>
            <consortium name="EnsemblMetazoa"/>
        </authorList>
    </citation>
    <scope>IDENTIFICATION</scope>
    <source>
        <strain evidence="5">05x7-T-G4-1.051#20</strain>
    </source>
</reference>
<dbReference type="Gene3D" id="2.120.10.30">
    <property type="entry name" value="TolB, C-terminal domain"/>
    <property type="match status" value="1"/>
</dbReference>
<dbReference type="EnsemblMetazoa" id="G29635.2">
    <property type="protein sequence ID" value="G29635.2:cds"/>
    <property type="gene ID" value="G29635"/>
</dbReference>
<dbReference type="Gene3D" id="3.30.160.60">
    <property type="entry name" value="Classic Zinc Finger"/>
    <property type="match status" value="1"/>
</dbReference>
<dbReference type="SUPFAM" id="SSF101898">
    <property type="entry name" value="NHL repeat"/>
    <property type="match status" value="1"/>
</dbReference>
<accession>A0A8W8LTF9</accession>
<organism evidence="5 6">
    <name type="scientific">Magallana gigas</name>
    <name type="common">Pacific oyster</name>
    <name type="synonym">Crassostrea gigas</name>
    <dbReference type="NCBI Taxonomy" id="29159"/>
    <lineage>
        <taxon>Eukaryota</taxon>
        <taxon>Metazoa</taxon>
        <taxon>Spiralia</taxon>
        <taxon>Lophotrochozoa</taxon>
        <taxon>Mollusca</taxon>
        <taxon>Bivalvia</taxon>
        <taxon>Autobranchia</taxon>
        <taxon>Pteriomorphia</taxon>
        <taxon>Ostreida</taxon>
        <taxon>Ostreoidea</taxon>
        <taxon>Ostreidae</taxon>
        <taxon>Magallana</taxon>
    </lineage>
</organism>
<dbReference type="InterPro" id="IPR011042">
    <property type="entry name" value="6-blade_b-propeller_TolB-like"/>
</dbReference>
<proteinExistence type="predicted"/>
<dbReference type="EnsemblMetazoa" id="G29635.6">
    <property type="protein sequence ID" value="G29635.6:cds"/>
    <property type="gene ID" value="G29635"/>
</dbReference>
<dbReference type="PROSITE" id="PS51125">
    <property type="entry name" value="NHL"/>
    <property type="match status" value="1"/>
</dbReference>
<dbReference type="GO" id="GO:0008270">
    <property type="term" value="F:zinc ion binding"/>
    <property type="evidence" value="ECO:0007669"/>
    <property type="project" value="UniProtKB-KW"/>
</dbReference>
<protein>
    <recommendedName>
        <fullName evidence="4">B box-type domain-containing protein</fullName>
    </recommendedName>
</protein>
<keyword evidence="2" id="KW-0479">Metal-binding</keyword>
<feature type="domain" description="B box-type" evidence="4">
    <location>
        <begin position="8"/>
        <end position="55"/>
    </location>
</feature>
<keyword evidence="2" id="KW-0862">Zinc</keyword>
<dbReference type="AlphaFoldDB" id="A0A8W8LTF9"/>
<dbReference type="PANTHER" id="PTHR25462">
    <property type="entry name" value="BONUS, ISOFORM C-RELATED"/>
    <property type="match status" value="1"/>
</dbReference>
<dbReference type="GO" id="GO:0061630">
    <property type="term" value="F:ubiquitin protein ligase activity"/>
    <property type="evidence" value="ECO:0007669"/>
    <property type="project" value="TreeGrafter"/>
</dbReference>
<sequence>MAHSGLTQNYLTCELCESDAALMHCNSCHVKLCSDCVGKHVTTHNKTKHHEVAGFKYRNCDVTLPACQNHPCQKCDIFCNDCDEPVCSKCMASSDHKQHQFDDVTKIYISRRLLLLQEASYFETTVIPQYDKMESLLDMKISKLSQDYSSVLNKMVSEEEALHETIRKLFHRKKEETLIMRERDLKVLHEQRNGLACSKSNVQTLVSKYKTVCGSNDVEEVLTCPFEKDQYRRIPPIAEITSPTFTPTDVDEKFFEQFVNLTPSVQTLKSRGQRLVSAPSIGEKKELLQEAELVGSFHGVYEELRRVRCIGNEQAWLSGSAHGTLTRMNMSGQVLETVTVTHGYAPKDMAIMADQQLIYCDVGNLSINAVKNGNSKVISRFNKWLPTSICTTSKAGSLLVGMISKDQRSGRVVRYVGTKAKQKMQFDEKHQDLFKKPSSVAENINENVCVIDSSAPCLVVLGRSGLFRFRYNGSERTRTYSFYPSGLATDSMGQIIVGDRMNTCLDIVDKDGQFVRSLAGSILNIPSAISIDDEENLWVGEFHTGQVKIIKYLQVSEGNDHSQDDQSVF</sequence>
<dbReference type="InterPro" id="IPR001258">
    <property type="entry name" value="NHL_repeat"/>
</dbReference>
<dbReference type="EnsemblMetazoa" id="G29635.3">
    <property type="protein sequence ID" value="G29635.3:cds"/>
    <property type="gene ID" value="G29635"/>
</dbReference>
<dbReference type="InterPro" id="IPR000315">
    <property type="entry name" value="Znf_B-box"/>
</dbReference>
<dbReference type="CDD" id="cd19756">
    <property type="entry name" value="Bbox2"/>
    <property type="match status" value="1"/>
</dbReference>
<dbReference type="PROSITE" id="PS50119">
    <property type="entry name" value="ZF_BBOX"/>
    <property type="match status" value="2"/>
</dbReference>
<dbReference type="Proteomes" id="UP000005408">
    <property type="component" value="Unassembled WGS sequence"/>
</dbReference>
<evidence type="ECO:0000259" key="4">
    <source>
        <dbReference type="PROSITE" id="PS50119"/>
    </source>
</evidence>
<evidence type="ECO:0000256" key="3">
    <source>
        <dbReference type="PROSITE-ProRule" id="PRU00504"/>
    </source>
</evidence>
<dbReference type="InterPro" id="IPR047153">
    <property type="entry name" value="TRIM45/56/19-like"/>
</dbReference>
<dbReference type="PANTHER" id="PTHR25462:SF291">
    <property type="entry name" value="E3 UBIQUITIN-PROTEIN LIGASE TRIM45"/>
    <property type="match status" value="1"/>
</dbReference>
<keyword evidence="6" id="KW-1185">Reference proteome</keyword>
<evidence type="ECO:0000313" key="5">
    <source>
        <dbReference type="EnsemblMetazoa" id="G29635.6:cds"/>
    </source>
</evidence>
<evidence type="ECO:0000313" key="6">
    <source>
        <dbReference type="Proteomes" id="UP000005408"/>
    </source>
</evidence>
<dbReference type="Pfam" id="PF00643">
    <property type="entry name" value="zf-B_box"/>
    <property type="match status" value="1"/>
</dbReference>